<accession>A0A0C1QCK5</accession>
<name>A0A0C1QCK5_9GAMM</name>
<evidence type="ECO:0000313" key="1">
    <source>
        <dbReference type="EMBL" id="KID57135.1"/>
    </source>
</evidence>
<dbReference type="AlphaFoldDB" id="A0A0C1QCK5"/>
<dbReference type="InterPro" id="IPR029068">
    <property type="entry name" value="Glyas_Bleomycin-R_OHBP_Dase"/>
</dbReference>
<organism evidence="1 2">
    <name type="scientific">Pseudoalteromonas luteoviolacea</name>
    <dbReference type="NCBI Taxonomy" id="43657"/>
    <lineage>
        <taxon>Bacteria</taxon>
        <taxon>Pseudomonadati</taxon>
        <taxon>Pseudomonadota</taxon>
        <taxon>Gammaproteobacteria</taxon>
        <taxon>Alteromonadales</taxon>
        <taxon>Pseudoalteromonadaceae</taxon>
        <taxon>Pseudoalteromonas</taxon>
    </lineage>
</organism>
<dbReference type="RefSeq" id="WP_039608912.1">
    <property type="nucleotide sequence ID" value="NZ_JWIC01000005.1"/>
</dbReference>
<reference evidence="1 2" key="1">
    <citation type="submission" date="2014-12" db="EMBL/GenBank/DDBJ databases">
        <title>Draft Genome Sequence of Pseudoalteromonas luteoviolacea HI1.</title>
        <authorList>
            <person name="Asahina A.Y."/>
            <person name="Hadfield M.G."/>
        </authorList>
    </citation>
    <scope>NUCLEOTIDE SEQUENCE [LARGE SCALE GENOMIC DNA]</scope>
    <source>
        <strain evidence="1 2">HI1</strain>
    </source>
</reference>
<proteinExistence type="predicted"/>
<dbReference type="OrthoDB" id="9793039at2"/>
<gene>
    <name evidence="1" type="ORF">JF50_07795</name>
</gene>
<dbReference type="SUPFAM" id="SSF54593">
    <property type="entry name" value="Glyoxalase/Bleomycin resistance protein/Dihydroxybiphenyl dioxygenase"/>
    <property type="match status" value="1"/>
</dbReference>
<dbReference type="Gene3D" id="3.10.180.10">
    <property type="entry name" value="2,3-Dihydroxybiphenyl 1,2-Dioxygenase, domain 1"/>
    <property type="match status" value="1"/>
</dbReference>
<dbReference type="EMBL" id="JWIC01000005">
    <property type="protein sequence ID" value="KID57135.1"/>
    <property type="molecule type" value="Genomic_DNA"/>
</dbReference>
<dbReference type="Proteomes" id="UP000031327">
    <property type="component" value="Unassembled WGS sequence"/>
</dbReference>
<protein>
    <submittedName>
        <fullName evidence="1">Hydroxylase</fullName>
    </submittedName>
</protein>
<sequence>MRLHYLEIVTTDVETVVQAYEKIYQKTFSEAEPLLGGAKTCKLDDGSVLGVRAPLRETEESVVRPYWLVDDIDEAVCKVQKQGAEIAMLPMEIPGKGQFAIYILGGNEQGLWQL</sequence>
<evidence type="ECO:0000313" key="2">
    <source>
        <dbReference type="Proteomes" id="UP000031327"/>
    </source>
</evidence>
<comment type="caution">
    <text evidence="1">The sequence shown here is derived from an EMBL/GenBank/DDBJ whole genome shotgun (WGS) entry which is preliminary data.</text>
</comment>